<feature type="chain" id="PRO_5014567010" evidence="5">
    <location>
        <begin position="33"/>
        <end position="482"/>
    </location>
</feature>
<dbReference type="KEGG" id="cqu:CpipJ_CPIJ011615"/>
<keyword evidence="1" id="KW-0677">Repeat</keyword>
<reference evidence="7" key="2">
    <citation type="submission" date="2020-05" db="UniProtKB">
        <authorList>
            <consortium name="EnsemblMetazoa"/>
        </authorList>
    </citation>
    <scope>IDENTIFICATION</scope>
    <source>
        <strain evidence="7">JHB</strain>
    </source>
</reference>
<dbReference type="OrthoDB" id="1883493at2759"/>
<feature type="repeat" description="ANK" evidence="3">
    <location>
        <begin position="178"/>
        <end position="210"/>
    </location>
</feature>
<feature type="signal peptide" evidence="5">
    <location>
        <begin position="1"/>
        <end position="32"/>
    </location>
</feature>
<dbReference type="VEuPathDB" id="VectorBase:CQUJHB018453"/>
<protein>
    <submittedName>
        <fullName evidence="6 7">Uncharacterized protein</fullName>
    </submittedName>
</protein>
<dbReference type="PANTHER" id="PTHR24201:SF15">
    <property type="entry name" value="ANKYRIN REPEAT DOMAIN-CONTAINING PROTEIN 66"/>
    <property type="match status" value="1"/>
</dbReference>
<dbReference type="EnsemblMetazoa" id="CPIJ011615-RA">
    <property type="protein sequence ID" value="CPIJ011615-PA"/>
    <property type="gene ID" value="CPIJ011615"/>
</dbReference>
<dbReference type="InParanoid" id="B0WWA0"/>
<evidence type="ECO:0000313" key="8">
    <source>
        <dbReference type="Proteomes" id="UP000002320"/>
    </source>
</evidence>
<accession>B0WWA0</accession>
<dbReference type="Proteomes" id="UP000002320">
    <property type="component" value="Unassembled WGS sequence"/>
</dbReference>
<evidence type="ECO:0000256" key="1">
    <source>
        <dbReference type="ARBA" id="ARBA00022737"/>
    </source>
</evidence>
<dbReference type="Pfam" id="PF12796">
    <property type="entry name" value="Ank_2"/>
    <property type="match status" value="1"/>
</dbReference>
<evidence type="ECO:0000256" key="2">
    <source>
        <dbReference type="ARBA" id="ARBA00023043"/>
    </source>
</evidence>
<feature type="region of interest" description="Disordered" evidence="4">
    <location>
        <begin position="305"/>
        <end position="339"/>
    </location>
</feature>
<dbReference type="STRING" id="7176.B0WWA0"/>
<dbReference type="eggNOG" id="KOG0504">
    <property type="taxonomic scope" value="Eukaryota"/>
</dbReference>
<evidence type="ECO:0000313" key="6">
    <source>
        <dbReference type="EMBL" id="EDS35932.1"/>
    </source>
</evidence>
<dbReference type="HOGENOM" id="CLU_566531_0_0_1"/>
<dbReference type="AlphaFoldDB" id="B0WWA0"/>
<dbReference type="PANTHER" id="PTHR24201">
    <property type="entry name" value="ANK_REP_REGION DOMAIN-CONTAINING PROTEIN"/>
    <property type="match status" value="1"/>
</dbReference>
<proteinExistence type="predicted"/>
<evidence type="ECO:0000256" key="4">
    <source>
        <dbReference type="SAM" id="MobiDB-lite"/>
    </source>
</evidence>
<dbReference type="VEuPathDB" id="VectorBase:CPIJ011615"/>
<dbReference type="SUPFAM" id="SSF48403">
    <property type="entry name" value="Ankyrin repeat"/>
    <property type="match status" value="1"/>
</dbReference>
<keyword evidence="2 3" id="KW-0040">ANK repeat</keyword>
<feature type="compositionally biased region" description="Basic and acidic residues" evidence="4">
    <location>
        <begin position="305"/>
        <end position="323"/>
    </location>
</feature>
<dbReference type="InterPro" id="IPR050776">
    <property type="entry name" value="Ank_Repeat/CDKN_Inhibitor"/>
</dbReference>
<dbReference type="PROSITE" id="PS50297">
    <property type="entry name" value="ANK_REP_REGION"/>
    <property type="match status" value="2"/>
</dbReference>
<dbReference type="VEuPathDB" id="VectorBase:CQUJHB012565"/>
<dbReference type="EMBL" id="DS232141">
    <property type="protein sequence ID" value="EDS35932.1"/>
    <property type="molecule type" value="Genomic_DNA"/>
</dbReference>
<keyword evidence="5" id="KW-0732">Signal</keyword>
<evidence type="ECO:0000256" key="3">
    <source>
        <dbReference type="PROSITE-ProRule" id="PRU00023"/>
    </source>
</evidence>
<sequence length="482" mass="53589">MAVQQFTNHLTMKGHVVLVLLVLLLFQSCARTALQRQGALGALVSPTFQTTSQTKMMLKETLFIPSSDPEKEAKAMYEKALQQYGIVGRTLKEICKPWQVRGCQCAGSSEEVALTCRGIGLEAIPVNLPTELVKLALLVREAMRIITKAKRYHKAAREGTVRILKEANRWEVNAQDESGLTPLLCAAGEGHEEAVRILLKRKAKMCAVDGFGNSALHLAAARGHLECVKVLVAKGANLYGLDGGQRTACELARIGEWDEVVEFLERMVKVLEGRNPKRVLKLKKLAGERYEKMKDVVQEGNIGFRRQESNEYGEREGVERTEDLNSGEEGSSDEKCPDVTDVQRENSHLLGLLVHKSNGLSASTSKSTARSYLVFSELIKEQSINQTIVNSLETRPQPVHAPQPTPLPEEDPVESALRAFLELYDLQRIHRQLQDKGLLNLSQLMTMTEHDIKAALALPLGPHRKLCVALEEYKSTQKWDGP</sequence>
<dbReference type="Gene3D" id="1.10.150.50">
    <property type="entry name" value="Transcription Factor, Ets-1"/>
    <property type="match status" value="1"/>
</dbReference>
<feature type="repeat" description="ANK" evidence="3">
    <location>
        <begin position="211"/>
        <end position="243"/>
    </location>
</feature>
<dbReference type="Gene3D" id="1.25.40.20">
    <property type="entry name" value="Ankyrin repeat-containing domain"/>
    <property type="match status" value="2"/>
</dbReference>
<keyword evidence="8" id="KW-1185">Reference proteome</keyword>
<dbReference type="InterPro" id="IPR013761">
    <property type="entry name" value="SAM/pointed_sf"/>
</dbReference>
<dbReference type="OMA" id="PHRKLCV"/>
<dbReference type="InterPro" id="IPR002110">
    <property type="entry name" value="Ankyrin_rpt"/>
</dbReference>
<dbReference type="InterPro" id="IPR036770">
    <property type="entry name" value="Ankyrin_rpt-contain_sf"/>
</dbReference>
<name>B0WWA0_CULQU</name>
<evidence type="ECO:0000313" key="7">
    <source>
        <dbReference type="EnsemblMetazoa" id="CPIJ011615-PA"/>
    </source>
</evidence>
<dbReference type="eggNOG" id="KOG0619">
    <property type="taxonomic scope" value="Eukaryota"/>
</dbReference>
<reference evidence="6" key="1">
    <citation type="submission" date="2007-03" db="EMBL/GenBank/DDBJ databases">
        <title>Annotation of Culex pipiens quinquefasciatus.</title>
        <authorList>
            <consortium name="The Broad Institute Genome Sequencing Platform"/>
            <person name="Atkinson P.W."/>
            <person name="Hemingway J."/>
            <person name="Christensen B.M."/>
            <person name="Higgs S."/>
            <person name="Kodira C."/>
            <person name="Hannick L."/>
            <person name="Megy K."/>
            <person name="O'Leary S."/>
            <person name="Pearson M."/>
            <person name="Haas B.J."/>
            <person name="Mauceli E."/>
            <person name="Wortman J.R."/>
            <person name="Lee N.H."/>
            <person name="Guigo R."/>
            <person name="Stanke M."/>
            <person name="Alvarado L."/>
            <person name="Amedeo P."/>
            <person name="Antoine C.H."/>
            <person name="Arensburger P."/>
            <person name="Bidwell S.L."/>
            <person name="Crawford M."/>
            <person name="Camaro F."/>
            <person name="Devon K."/>
            <person name="Engels R."/>
            <person name="Hammond M."/>
            <person name="Howarth C."/>
            <person name="Koehrsen M."/>
            <person name="Lawson D."/>
            <person name="Montgomery P."/>
            <person name="Nene V."/>
            <person name="Nusbaum C."/>
            <person name="Puiu D."/>
            <person name="Romero-Severson J."/>
            <person name="Severson D.W."/>
            <person name="Shumway M."/>
            <person name="Sisk P."/>
            <person name="Stolte C."/>
            <person name="Zeng Q."/>
            <person name="Eisenstadt E."/>
            <person name="Fraser-Liggett C."/>
            <person name="Strausberg R."/>
            <person name="Galagan J."/>
            <person name="Birren B."/>
            <person name="Collins F.H."/>
        </authorList>
    </citation>
    <scope>NUCLEOTIDE SEQUENCE [LARGE SCALE GENOMIC DNA]</scope>
    <source>
        <strain evidence="6">JHB</strain>
    </source>
</reference>
<evidence type="ECO:0000256" key="5">
    <source>
        <dbReference type="SAM" id="SignalP"/>
    </source>
</evidence>
<organism>
    <name type="scientific">Culex quinquefasciatus</name>
    <name type="common">Southern house mosquito</name>
    <name type="synonym">Culex pungens</name>
    <dbReference type="NCBI Taxonomy" id="7176"/>
    <lineage>
        <taxon>Eukaryota</taxon>
        <taxon>Metazoa</taxon>
        <taxon>Ecdysozoa</taxon>
        <taxon>Arthropoda</taxon>
        <taxon>Hexapoda</taxon>
        <taxon>Insecta</taxon>
        <taxon>Pterygota</taxon>
        <taxon>Neoptera</taxon>
        <taxon>Endopterygota</taxon>
        <taxon>Diptera</taxon>
        <taxon>Nematocera</taxon>
        <taxon>Culicoidea</taxon>
        <taxon>Culicidae</taxon>
        <taxon>Culicinae</taxon>
        <taxon>Culicini</taxon>
        <taxon>Culex</taxon>
        <taxon>Culex</taxon>
    </lineage>
</organism>
<gene>
    <name evidence="7" type="primary">6044118</name>
    <name evidence="6" type="ORF">CpipJ_CPIJ011615</name>
</gene>
<dbReference type="PROSITE" id="PS50088">
    <property type="entry name" value="ANK_REPEAT"/>
    <property type="match status" value="2"/>
</dbReference>
<dbReference type="SMART" id="SM00248">
    <property type="entry name" value="ANK"/>
    <property type="match status" value="2"/>
</dbReference>